<protein>
    <submittedName>
        <fullName evidence="2">Uncharacterized protein</fullName>
    </submittedName>
</protein>
<name>A0ABV0QE33_9TELE</name>
<evidence type="ECO:0000256" key="1">
    <source>
        <dbReference type="SAM" id="Phobius"/>
    </source>
</evidence>
<sequence>MFFMLTMSLYSCFSSSHVLCSLLPQPIISFIWSTCFVPISSLCYLLCLAHIYSAVLFTPCGNFTLTDHMHVLTCLPDLPLLPAYIFPLTKLFATHHATLFIAYLHFGVHSGHHILTSAS</sequence>
<comment type="caution">
    <text evidence="2">The sequence shown here is derived from an EMBL/GenBank/DDBJ whole genome shotgun (WGS) entry which is preliminary data.</text>
</comment>
<gene>
    <name evidence="2" type="ORF">XENOCAPTIV_022372</name>
</gene>
<keyword evidence="1" id="KW-0472">Membrane</keyword>
<dbReference type="EMBL" id="JAHRIN010008901">
    <property type="protein sequence ID" value="MEQ2194064.1"/>
    <property type="molecule type" value="Genomic_DNA"/>
</dbReference>
<evidence type="ECO:0000313" key="2">
    <source>
        <dbReference type="EMBL" id="MEQ2194064.1"/>
    </source>
</evidence>
<dbReference type="Proteomes" id="UP001434883">
    <property type="component" value="Unassembled WGS sequence"/>
</dbReference>
<keyword evidence="1" id="KW-0812">Transmembrane</keyword>
<reference evidence="2 3" key="1">
    <citation type="submission" date="2021-06" db="EMBL/GenBank/DDBJ databases">
        <authorList>
            <person name="Palmer J.M."/>
        </authorList>
    </citation>
    <scope>NUCLEOTIDE SEQUENCE [LARGE SCALE GENOMIC DNA]</scope>
    <source>
        <strain evidence="2 3">XC_2019</strain>
        <tissue evidence="2">Muscle</tissue>
    </source>
</reference>
<evidence type="ECO:0000313" key="3">
    <source>
        <dbReference type="Proteomes" id="UP001434883"/>
    </source>
</evidence>
<feature type="transmembrane region" description="Helical" evidence="1">
    <location>
        <begin position="30"/>
        <end position="52"/>
    </location>
</feature>
<accession>A0ABV0QE33</accession>
<proteinExistence type="predicted"/>
<organism evidence="2 3">
    <name type="scientific">Xenoophorus captivus</name>
    <dbReference type="NCBI Taxonomy" id="1517983"/>
    <lineage>
        <taxon>Eukaryota</taxon>
        <taxon>Metazoa</taxon>
        <taxon>Chordata</taxon>
        <taxon>Craniata</taxon>
        <taxon>Vertebrata</taxon>
        <taxon>Euteleostomi</taxon>
        <taxon>Actinopterygii</taxon>
        <taxon>Neopterygii</taxon>
        <taxon>Teleostei</taxon>
        <taxon>Neoteleostei</taxon>
        <taxon>Acanthomorphata</taxon>
        <taxon>Ovalentaria</taxon>
        <taxon>Atherinomorphae</taxon>
        <taxon>Cyprinodontiformes</taxon>
        <taxon>Goodeidae</taxon>
        <taxon>Xenoophorus</taxon>
    </lineage>
</organism>
<keyword evidence="1" id="KW-1133">Transmembrane helix</keyword>
<keyword evidence="3" id="KW-1185">Reference proteome</keyword>